<keyword evidence="3" id="KW-1003">Cell membrane</keyword>
<evidence type="ECO:0000256" key="2">
    <source>
        <dbReference type="ARBA" id="ARBA00008193"/>
    </source>
</evidence>
<feature type="transmembrane region" description="Helical" evidence="7">
    <location>
        <begin position="115"/>
        <end position="135"/>
    </location>
</feature>
<evidence type="ECO:0000256" key="1">
    <source>
        <dbReference type="ARBA" id="ARBA00004651"/>
    </source>
</evidence>
<protein>
    <submittedName>
        <fullName evidence="9">Trimeric intracellular cation channel family protein</fullName>
    </submittedName>
</protein>
<dbReference type="RefSeq" id="WP_226764618.1">
    <property type="nucleotide sequence ID" value="NZ_JAJAWG010000007.1"/>
</dbReference>
<evidence type="ECO:0000259" key="8">
    <source>
        <dbReference type="Pfam" id="PF03458"/>
    </source>
</evidence>
<sequence length="204" mass="22387">MLTLIYLLAISAEAMTGALAAGRRNMDIFGVSVIAFLTALGGGTVRDILLGRYPIAWTQHPEYVALVIASGIAAVLISRHMKRLNRLFMFLDALGLIAFTIIGCDVALAMNYHPLIVLLSGMITGIAGGILRDMLCNRVPIVFLRELYASVSMLVGLLYIGLFTLKIDHDLNVTACFALGLLLRLTALKRGWRLPAFNYRHDMH</sequence>
<evidence type="ECO:0000256" key="4">
    <source>
        <dbReference type="ARBA" id="ARBA00022692"/>
    </source>
</evidence>
<dbReference type="Pfam" id="PF03458">
    <property type="entry name" value="Gly_transporter"/>
    <property type="match status" value="2"/>
</dbReference>
<feature type="domain" description="Glycine transporter" evidence="8">
    <location>
        <begin position="5"/>
        <end position="78"/>
    </location>
</feature>
<feature type="transmembrane region" description="Helical" evidence="7">
    <location>
        <begin position="87"/>
        <end position="109"/>
    </location>
</feature>
<keyword evidence="10" id="KW-1185">Reference proteome</keyword>
<proteinExistence type="inferred from homology"/>
<dbReference type="EMBL" id="JAJAWG010000007">
    <property type="protein sequence ID" value="MCB5196883.1"/>
    <property type="molecule type" value="Genomic_DNA"/>
</dbReference>
<keyword evidence="6 7" id="KW-0472">Membrane</keyword>
<evidence type="ECO:0000256" key="6">
    <source>
        <dbReference type="ARBA" id="ARBA00023136"/>
    </source>
</evidence>
<feature type="transmembrane region" description="Helical" evidence="7">
    <location>
        <begin position="63"/>
        <end position="80"/>
    </location>
</feature>
<dbReference type="PANTHER" id="PTHR30506">
    <property type="entry name" value="INNER MEMBRANE PROTEIN"/>
    <property type="match status" value="1"/>
</dbReference>
<evidence type="ECO:0000256" key="3">
    <source>
        <dbReference type="ARBA" id="ARBA00022475"/>
    </source>
</evidence>
<dbReference type="PANTHER" id="PTHR30506:SF3">
    <property type="entry name" value="UPF0126 INNER MEMBRANE PROTEIN YADS-RELATED"/>
    <property type="match status" value="1"/>
</dbReference>
<comment type="similarity">
    <text evidence="2">Belongs to the UPF0126 family.</text>
</comment>
<dbReference type="InterPro" id="IPR005115">
    <property type="entry name" value="Gly_transporter"/>
</dbReference>
<gene>
    <name evidence="9" type="ORF">LG219_11445</name>
</gene>
<name>A0ABS8BMD3_9NEIS</name>
<evidence type="ECO:0000313" key="9">
    <source>
        <dbReference type="EMBL" id="MCB5196883.1"/>
    </source>
</evidence>
<feature type="transmembrane region" description="Helical" evidence="7">
    <location>
        <begin position="171"/>
        <end position="188"/>
    </location>
</feature>
<feature type="domain" description="Glycine transporter" evidence="8">
    <location>
        <begin position="90"/>
        <end position="162"/>
    </location>
</feature>
<feature type="transmembrane region" description="Helical" evidence="7">
    <location>
        <begin position="147"/>
        <end position="165"/>
    </location>
</feature>
<reference evidence="9 10" key="1">
    <citation type="submission" date="2021-10" db="EMBL/GenBank/DDBJ databases">
        <authorList>
            <person name="Chen M."/>
        </authorList>
    </citation>
    <scope>NUCLEOTIDE SEQUENCE [LARGE SCALE GENOMIC DNA]</scope>
    <source>
        <strain evidence="9 10">H3-26</strain>
    </source>
</reference>
<comment type="caution">
    <text evidence="9">The sequence shown here is derived from an EMBL/GenBank/DDBJ whole genome shotgun (WGS) entry which is preliminary data.</text>
</comment>
<keyword evidence="4 7" id="KW-0812">Transmembrane</keyword>
<evidence type="ECO:0000256" key="5">
    <source>
        <dbReference type="ARBA" id="ARBA00022989"/>
    </source>
</evidence>
<evidence type="ECO:0000256" key="7">
    <source>
        <dbReference type="SAM" id="Phobius"/>
    </source>
</evidence>
<evidence type="ECO:0000313" key="10">
    <source>
        <dbReference type="Proteomes" id="UP001198034"/>
    </source>
</evidence>
<accession>A0ABS8BMD3</accession>
<keyword evidence="5 7" id="KW-1133">Transmembrane helix</keyword>
<organism evidence="9 10">
    <name type="scientific">Deefgea salmonis</name>
    <dbReference type="NCBI Taxonomy" id="2875502"/>
    <lineage>
        <taxon>Bacteria</taxon>
        <taxon>Pseudomonadati</taxon>
        <taxon>Pseudomonadota</taxon>
        <taxon>Betaproteobacteria</taxon>
        <taxon>Neisseriales</taxon>
        <taxon>Chitinibacteraceae</taxon>
        <taxon>Deefgea</taxon>
    </lineage>
</organism>
<dbReference type="Proteomes" id="UP001198034">
    <property type="component" value="Unassembled WGS sequence"/>
</dbReference>
<comment type="subcellular location">
    <subcellularLocation>
        <location evidence="1">Cell membrane</location>
        <topology evidence="1">Multi-pass membrane protein</topology>
    </subcellularLocation>
</comment>